<keyword evidence="3" id="KW-0813">Transport</keyword>
<feature type="transmembrane region" description="Helical" evidence="7">
    <location>
        <begin position="188"/>
        <end position="208"/>
    </location>
</feature>
<evidence type="ECO:0000313" key="8">
    <source>
        <dbReference type="EMBL" id="KIL47844.1"/>
    </source>
</evidence>
<comment type="caution">
    <text evidence="8">The sequence shown here is derived from an EMBL/GenBank/DDBJ whole genome shotgun (WGS) entry which is preliminary data.</text>
</comment>
<dbReference type="GO" id="GO:0005886">
    <property type="term" value="C:plasma membrane"/>
    <property type="evidence" value="ECO:0007669"/>
    <property type="project" value="TreeGrafter"/>
</dbReference>
<gene>
    <name evidence="8" type="ORF">KR50_20110</name>
</gene>
<feature type="transmembrane region" description="Helical" evidence="7">
    <location>
        <begin position="338"/>
        <end position="359"/>
    </location>
</feature>
<proteinExistence type="inferred from homology"/>
<feature type="transmembrane region" description="Helical" evidence="7">
    <location>
        <begin position="37"/>
        <end position="58"/>
    </location>
</feature>
<feature type="transmembrane region" description="Helical" evidence="7">
    <location>
        <begin position="120"/>
        <end position="138"/>
    </location>
</feature>
<protein>
    <recommendedName>
        <fullName evidence="10">Purine permease</fullName>
    </recommendedName>
</protein>
<organism evidence="8 9">
    <name type="scientific">Jeotgalibacillus campisalis</name>
    <dbReference type="NCBI Taxonomy" id="220754"/>
    <lineage>
        <taxon>Bacteria</taxon>
        <taxon>Bacillati</taxon>
        <taxon>Bacillota</taxon>
        <taxon>Bacilli</taxon>
        <taxon>Bacillales</taxon>
        <taxon>Caryophanaceae</taxon>
        <taxon>Jeotgalibacillus</taxon>
    </lineage>
</organism>
<dbReference type="GO" id="GO:0042907">
    <property type="term" value="F:xanthine transmembrane transporter activity"/>
    <property type="evidence" value="ECO:0007669"/>
    <property type="project" value="TreeGrafter"/>
</dbReference>
<evidence type="ECO:0000256" key="4">
    <source>
        <dbReference type="ARBA" id="ARBA00022692"/>
    </source>
</evidence>
<keyword evidence="5 7" id="KW-1133">Transmembrane helix</keyword>
<dbReference type="OrthoDB" id="5597247at2"/>
<accession>A0A0C2S1B4</accession>
<evidence type="ECO:0000256" key="7">
    <source>
        <dbReference type="SAM" id="Phobius"/>
    </source>
</evidence>
<dbReference type="AlphaFoldDB" id="A0A0C2S1B4"/>
<evidence type="ECO:0000256" key="1">
    <source>
        <dbReference type="ARBA" id="ARBA00004141"/>
    </source>
</evidence>
<evidence type="ECO:0000256" key="3">
    <source>
        <dbReference type="ARBA" id="ARBA00022448"/>
    </source>
</evidence>
<keyword evidence="6 7" id="KW-0472">Membrane</keyword>
<evidence type="ECO:0000256" key="2">
    <source>
        <dbReference type="ARBA" id="ARBA00008821"/>
    </source>
</evidence>
<keyword evidence="4 7" id="KW-0812">Transmembrane</keyword>
<dbReference type="InterPro" id="IPR006043">
    <property type="entry name" value="NCS2"/>
</dbReference>
<feature type="transmembrane region" description="Helical" evidence="7">
    <location>
        <begin position="315"/>
        <end position="332"/>
    </location>
</feature>
<feature type="transmembrane region" description="Helical" evidence="7">
    <location>
        <begin position="228"/>
        <end position="251"/>
    </location>
</feature>
<name>A0A0C2S1B4_9BACL</name>
<keyword evidence="9" id="KW-1185">Reference proteome</keyword>
<feature type="transmembrane region" description="Helical" evidence="7">
    <location>
        <begin position="398"/>
        <end position="418"/>
    </location>
</feature>
<dbReference type="PANTHER" id="PTHR42810:SF1">
    <property type="entry name" value="PURINE PERMEASE YWDJ-RELATED"/>
    <property type="match status" value="1"/>
</dbReference>
<dbReference type="PANTHER" id="PTHR42810">
    <property type="entry name" value="PURINE PERMEASE C1399.01C-RELATED"/>
    <property type="match status" value="1"/>
</dbReference>
<dbReference type="NCBIfam" id="NF037981">
    <property type="entry name" value="NCS2_1"/>
    <property type="match status" value="1"/>
</dbReference>
<dbReference type="Pfam" id="PF00860">
    <property type="entry name" value="Xan_ur_permease"/>
    <property type="match status" value="1"/>
</dbReference>
<sequence length="429" mass="46104">MMKLAAGSLQWFIFMIASSIAAPIAIAAVFQLDPAQTAGFVQRTLLVLGVAGIVQVFFGHKLPINEGPAGLWWGVFSIYATFVGVIYSTPVETLQVLQSGLLLSGVIFILLSLTGIINKITALFTPVVTFTYLMLLVFQLSGSFLNGMVGLPNEEGTVNLFVMIGSILTIFLAFWLNRHKRQWVQRYSVIISIAAGWIIFIVLGQATFHSATDHSIIALPEFFAFGPPILESGVFVTAIFITFLLTANMVASIRVMESAMAEHFQEKPAARFRQAGFAAGFNTLFSGAASAIGSVPIAGAAGYVVATKSPDRKPFWIGCLLVAGVSFVPFIINTMAQLPAAVAFAVTFVIFTNMIRLAFLEWKKEGNSERGLSVVGISWLVGVGLMFVPSSAYTDLPVAISSVLSNGLITGTISAVILEQWHLRTSKSG</sequence>
<reference evidence="8 9" key="1">
    <citation type="submission" date="2015-01" db="EMBL/GenBank/DDBJ databases">
        <title>Jeotgalibacillus campisalis genome sequencing.</title>
        <authorList>
            <person name="Goh K.M."/>
            <person name="Chan K.-G."/>
            <person name="Yaakop A.S."/>
            <person name="Ee R."/>
            <person name="Gan H.M."/>
            <person name="Chan C.S."/>
        </authorList>
    </citation>
    <scope>NUCLEOTIDE SEQUENCE [LARGE SCALE GENOMIC DNA]</scope>
    <source>
        <strain evidence="8 9">SF-57</strain>
    </source>
</reference>
<dbReference type="Proteomes" id="UP000031972">
    <property type="component" value="Unassembled WGS sequence"/>
</dbReference>
<feature type="transmembrane region" description="Helical" evidence="7">
    <location>
        <begin position="371"/>
        <end position="392"/>
    </location>
</feature>
<evidence type="ECO:0000313" key="9">
    <source>
        <dbReference type="Proteomes" id="UP000031972"/>
    </source>
</evidence>
<feature type="transmembrane region" description="Helical" evidence="7">
    <location>
        <begin position="158"/>
        <end position="176"/>
    </location>
</feature>
<feature type="transmembrane region" description="Helical" evidence="7">
    <location>
        <begin position="94"/>
        <end position="113"/>
    </location>
</feature>
<dbReference type="PATRIC" id="fig|220754.4.peg.2032"/>
<evidence type="ECO:0008006" key="10">
    <source>
        <dbReference type="Google" id="ProtNLM"/>
    </source>
</evidence>
<dbReference type="EMBL" id="JXRR01000014">
    <property type="protein sequence ID" value="KIL47844.1"/>
    <property type="molecule type" value="Genomic_DNA"/>
</dbReference>
<feature type="transmembrane region" description="Helical" evidence="7">
    <location>
        <begin position="70"/>
        <end position="88"/>
    </location>
</feature>
<evidence type="ECO:0000256" key="6">
    <source>
        <dbReference type="ARBA" id="ARBA00023136"/>
    </source>
</evidence>
<comment type="subcellular location">
    <subcellularLocation>
        <location evidence="1">Membrane</location>
        <topology evidence="1">Multi-pass membrane protein</topology>
    </subcellularLocation>
</comment>
<comment type="similarity">
    <text evidence="2">Belongs to the nucleobase:cation symporter-2 (NCS2) (TC 2.A.40) family.</text>
</comment>
<evidence type="ECO:0000256" key="5">
    <source>
        <dbReference type="ARBA" id="ARBA00022989"/>
    </source>
</evidence>